<reference evidence="1" key="1">
    <citation type="submission" date="2021-01" db="EMBL/GenBank/DDBJ databases">
        <authorList>
            <person name="Corre E."/>
            <person name="Pelletier E."/>
            <person name="Niang G."/>
            <person name="Scheremetjew M."/>
            <person name="Finn R."/>
            <person name="Kale V."/>
            <person name="Holt S."/>
            <person name="Cochrane G."/>
            <person name="Meng A."/>
            <person name="Brown T."/>
            <person name="Cohen L."/>
        </authorList>
    </citation>
    <scope>NUCLEOTIDE SEQUENCE</scope>
    <source>
        <strain evidence="1">CCMP3328</strain>
    </source>
</reference>
<dbReference type="PANTHER" id="PTHR38567:SF1">
    <property type="entry name" value="DUF4291 DOMAIN-CONTAINING PROTEIN"/>
    <property type="match status" value="1"/>
</dbReference>
<proteinExistence type="predicted"/>
<organism evidence="1">
    <name type="scientific">Craspedostauros australis</name>
    <dbReference type="NCBI Taxonomy" id="1486917"/>
    <lineage>
        <taxon>Eukaryota</taxon>
        <taxon>Sar</taxon>
        <taxon>Stramenopiles</taxon>
        <taxon>Ochrophyta</taxon>
        <taxon>Bacillariophyta</taxon>
        <taxon>Bacillariophyceae</taxon>
        <taxon>Bacillariophycidae</taxon>
        <taxon>Naviculales</taxon>
        <taxon>Naviculaceae</taxon>
        <taxon>Craspedostauros</taxon>
    </lineage>
</organism>
<evidence type="ECO:0008006" key="2">
    <source>
        <dbReference type="Google" id="ProtNLM"/>
    </source>
</evidence>
<accession>A0A7R9WTU6</accession>
<gene>
    <name evidence="1" type="ORF">CAUS1442_LOCUS5054</name>
</gene>
<dbReference type="Pfam" id="PF14124">
    <property type="entry name" value="DUF4291"/>
    <property type="match status" value="1"/>
</dbReference>
<sequence length="226" mass="25779">MPSSNTAKPSAQHKDRPTRIFRAMWDADGVYFYQAFRPSIAEYAVANQTFTDCPDFHATRMTWIKPSFGWVLYRSGYATKANQERILRIQVSHEDVAELLSWCVCGHGGGGSMGRIQWDPERDLQHGDGQDPRKMPMTRAIQIGLSRDVSHLYVHSIRKIEDVTELAHQVHAAHQKAVNGKDAEEAMESARVDLPQEREYVPHMELEDLRKIGMDTVGQWSREDGE</sequence>
<dbReference type="EMBL" id="HBEF01008027">
    <property type="protein sequence ID" value="CAD8332953.1"/>
    <property type="molecule type" value="Transcribed_RNA"/>
</dbReference>
<dbReference type="AlphaFoldDB" id="A0A7R9WTU6"/>
<dbReference type="InterPro" id="IPR025633">
    <property type="entry name" value="DUF4291"/>
</dbReference>
<protein>
    <recommendedName>
        <fullName evidence="2">DUF4291 domain-containing protein</fullName>
    </recommendedName>
</protein>
<dbReference type="PANTHER" id="PTHR38567">
    <property type="entry name" value="DUF4291 DOMAIN-CONTAINING PROTEIN"/>
    <property type="match status" value="1"/>
</dbReference>
<name>A0A7R9WTU6_9STRA</name>
<evidence type="ECO:0000313" key="1">
    <source>
        <dbReference type="EMBL" id="CAD8332953.1"/>
    </source>
</evidence>